<keyword evidence="3" id="KW-1185">Reference proteome</keyword>
<gene>
    <name evidence="2" type="ORF">MNOR_LOCUS34778</name>
</gene>
<evidence type="ECO:0000313" key="3">
    <source>
        <dbReference type="Proteomes" id="UP001497623"/>
    </source>
</evidence>
<feature type="region of interest" description="Disordered" evidence="1">
    <location>
        <begin position="110"/>
        <end position="131"/>
    </location>
</feature>
<accession>A0AAV2SBS8</accession>
<sequence>MAFIPIERHQHPGPMVTRQFHGSSGPSSLFANDTISEYPFGSVAGGHQSNSCYNSYNGTRPVVRNIPIQFEEEESDTESEGNLSEYENVNDKRENSEQIIKKQSLESNKVYSSESENVNDEKETSAQIIENQSSNSNKVYSKETLLSDLHPTLGQGRKSVFLDLWDMNKISLQIRNWLVKSDFDVTPIVGNYQKGVSCGYIAAQAACIFRKHFTKEIEDEPIRPLILSKCLDPNLIKTANDVLGIDGTVAVSLDMVQIYEVILSLMGGSDDLSWLTVTTWNAFLEGMREGHQSKDFSVWIINTADTESSLQEGYDDRGDHWFTVVLWP</sequence>
<evidence type="ECO:0000256" key="1">
    <source>
        <dbReference type="SAM" id="MobiDB-lite"/>
    </source>
</evidence>
<dbReference type="Proteomes" id="UP001497623">
    <property type="component" value="Unassembled WGS sequence"/>
</dbReference>
<protein>
    <submittedName>
        <fullName evidence="2">Uncharacterized protein</fullName>
    </submittedName>
</protein>
<dbReference type="EMBL" id="CAXKWB010054918">
    <property type="protein sequence ID" value="CAL4176320.1"/>
    <property type="molecule type" value="Genomic_DNA"/>
</dbReference>
<proteinExistence type="predicted"/>
<organism evidence="2 3">
    <name type="scientific">Meganyctiphanes norvegica</name>
    <name type="common">Northern krill</name>
    <name type="synonym">Thysanopoda norvegica</name>
    <dbReference type="NCBI Taxonomy" id="48144"/>
    <lineage>
        <taxon>Eukaryota</taxon>
        <taxon>Metazoa</taxon>
        <taxon>Ecdysozoa</taxon>
        <taxon>Arthropoda</taxon>
        <taxon>Crustacea</taxon>
        <taxon>Multicrustacea</taxon>
        <taxon>Malacostraca</taxon>
        <taxon>Eumalacostraca</taxon>
        <taxon>Eucarida</taxon>
        <taxon>Euphausiacea</taxon>
        <taxon>Euphausiidae</taxon>
        <taxon>Meganyctiphanes</taxon>
    </lineage>
</organism>
<reference evidence="2 3" key="1">
    <citation type="submission" date="2024-05" db="EMBL/GenBank/DDBJ databases">
        <authorList>
            <person name="Wallberg A."/>
        </authorList>
    </citation>
    <scope>NUCLEOTIDE SEQUENCE [LARGE SCALE GENOMIC DNA]</scope>
</reference>
<evidence type="ECO:0000313" key="2">
    <source>
        <dbReference type="EMBL" id="CAL4176320.1"/>
    </source>
</evidence>
<feature type="region of interest" description="Disordered" evidence="1">
    <location>
        <begin position="72"/>
        <end position="96"/>
    </location>
</feature>
<comment type="caution">
    <text evidence="2">The sequence shown here is derived from an EMBL/GenBank/DDBJ whole genome shotgun (WGS) entry which is preliminary data.</text>
</comment>
<dbReference type="AlphaFoldDB" id="A0AAV2SBS8"/>
<name>A0AAV2SBS8_MEGNR</name>